<dbReference type="Proteomes" id="UP000637774">
    <property type="component" value="Unassembled WGS sequence"/>
</dbReference>
<feature type="domain" description="Integrase catalytic" evidence="3">
    <location>
        <begin position="137"/>
        <end position="185"/>
    </location>
</feature>
<dbReference type="InterPro" id="IPR001584">
    <property type="entry name" value="Integrase_cat-core"/>
</dbReference>
<dbReference type="InterPro" id="IPR012337">
    <property type="entry name" value="RNaseH-like_sf"/>
</dbReference>
<dbReference type="InterPro" id="IPR036397">
    <property type="entry name" value="RNaseH_sf"/>
</dbReference>
<proteinExistence type="predicted"/>
<name>A0ABQ2AH81_9BACT</name>
<evidence type="ECO:0000256" key="1">
    <source>
        <dbReference type="SAM" id="MobiDB-lite"/>
    </source>
</evidence>
<accession>A0ABQ2AH81</accession>
<dbReference type="InterPro" id="IPR050900">
    <property type="entry name" value="Transposase_IS3/IS150/IS904"/>
</dbReference>
<dbReference type="Pfam" id="PF13683">
    <property type="entry name" value="rve_3"/>
    <property type="match status" value="1"/>
</dbReference>
<comment type="caution">
    <text evidence="4">The sequence shown here is derived from an EMBL/GenBank/DDBJ whole genome shotgun (WGS) entry which is preliminary data.</text>
</comment>
<keyword evidence="5" id="KW-1185">Reference proteome</keyword>
<dbReference type="Pfam" id="PF00665">
    <property type="entry name" value="rve"/>
    <property type="match status" value="1"/>
</dbReference>
<evidence type="ECO:0000313" key="4">
    <source>
        <dbReference type="EMBL" id="GGH91325.1"/>
    </source>
</evidence>
<evidence type="ECO:0000313" key="5">
    <source>
        <dbReference type="Proteomes" id="UP000637774"/>
    </source>
</evidence>
<dbReference type="PANTHER" id="PTHR46889:SF4">
    <property type="entry name" value="TRANSPOSASE INSO FOR INSERTION SEQUENCE ELEMENT IS911B-RELATED"/>
    <property type="match status" value="1"/>
</dbReference>
<dbReference type="Gene3D" id="3.30.420.10">
    <property type="entry name" value="Ribonuclease H-like superfamily/Ribonuclease H"/>
    <property type="match status" value="1"/>
</dbReference>
<evidence type="ECO:0000259" key="3">
    <source>
        <dbReference type="Pfam" id="PF13683"/>
    </source>
</evidence>
<dbReference type="PANTHER" id="PTHR46889">
    <property type="entry name" value="TRANSPOSASE INSF FOR INSERTION SEQUENCE IS3B-RELATED"/>
    <property type="match status" value="1"/>
</dbReference>
<sequence length="185" mass="20195">MAGLTTGPPSATTHPRNSSRVASGCWRKQATNSARATASSSGAGPLRGGSAANAPFARWRCNSQPRPTRANRVWVSDSTYLPLANGTWAYLCDFKDVCTKHVVGWQVRPGMPKALVTCAMQRALLAQRPALPGTTQAESRWSRLKTEALEARDWSVFSDLADAQASIAEYFDYYNHDRCHSSIGY</sequence>
<feature type="region of interest" description="Disordered" evidence="1">
    <location>
        <begin position="1"/>
        <end position="26"/>
    </location>
</feature>
<dbReference type="EMBL" id="BMGY01000069">
    <property type="protein sequence ID" value="GGH91325.1"/>
    <property type="molecule type" value="Genomic_DNA"/>
</dbReference>
<dbReference type="SUPFAM" id="SSF53098">
    <property type="entry name" value="Ribonuclease H-like"/>
    <property type="match status" value="1"/>
</dbReference>
<protein>
    <recommendedName>
        <fullName evidence="2 3">Integrase catalytic domain-containing protein</fullName>
    </recommendedName>
</protein>
<organism evidence="4 5">
    <name type="scientific">Hymenobacter frigidus</name>
    <dbReference type="NCBI Taxonomy" id="1524095"/>
    <lineage>
        <taxon>Bacteria</taxon>
        <taxon>Pseudomonadati</taxon>
        <taxon>Bacteroidota</taxon>
        <taxon>Cytophagia</taxon>
        <taxon>Cytophagales</taxon>
        <taxon>Hymenobacteraceae</taxon>
        <taxon>Hymenobacter</taxon>
    </lineage>
</organism>
<evidence type="ECO:0000259" key="2">
    <source>
        <dbReference type="Pfam" id="PF00665"/>
    </source>
</evidence>
<gene>
    <name evidence="4" type="ORF">GCM10011495_39180</name>
</gene>
<reference evidence="5" key="1">
    <citation type="journal article" date="2019" name="Int. J. Syst. Evol. Microbiol.">
        <title>The Global Catalogue of Microorganisms (GCM) 10K type strain sequencing project: providing services to taxonomists for standard genome sequencing and annotation.</title>
        <authorList>
            <consortium name="The Broad Institute Genomics Platform"/>
            <consortium name="The Broad Institute Genome Sequencing Center for Infectious Disease"/>
            <person name="Wu L."/>
            <person name="Ma J."/>
        </authorList>
    </citation>
    <scope>NUCLEOTIDE SEQUENCE [LARGE SCALE GENOMIC DNA]</scope>
    <source>
        <strain evidence="5">CGMCC 1.14966</strain>
    </source>
</reference>
<feature type="compositionally biased region" description="Polar residues" evidence="1">
    <location>
        <begin position="7"/>
        <end position="21"/>
    </location>
</feature>
<feature type="domain" description="Integrase catalytic" evidence="2">
    <location>
        <begin position="68"/>
        <end position="129"/>
    </location>
</feature>